<dbReference type="AlphaFoldDB" id="A0A6I3KUD0"/>
<sequence length="61" mass="6171">MDATGIGGIRMEPVDPGPALVRGELLTEFSSGVGDSLLAASAPNGSVYPPALVRIRHPVAS</sequence>
<proteinExistence type="predicted"/>
<accession>A0A6I3KUD0</accession>
<keyword evidence="2" id="KW-1185">Reference proteome</keyword>
<gene>
    <name evidence="1" type="ORF">GLP40_02630</name>
</gene>
<dbReference type="EMBL" id="WMBB01000001">
    <property type="protein sequence ID" value="MTE11684.1"/>
    <property type="molecule type" value="Genomic_DNA"/>
</dbReference>
<protein>
    <submittedName>
        <fullName evidence="1">Uncharacterized protein</fullName>
    </submittedName>
</protein>
<evidence type="ECO:0000313" key="2">
    <source>
        <dbReference type="Proteomes" id="UP000432464"/>
    </source>
</evidence>
<dbReference type="RefSeq" id="WP_154786148.1">
    <property type="nucleotide sequence ID" value="NZ_WMBB01000001.1"/>
</dbReference>
<comment type="caution">
    <text evidence="1">The sequence shown here is derived from an EMBL/GenBank/DDBJ whole genome shotgun (WGS) entry which is preliminary data.</text>
</comment>
<dbReference type="Proteomes" id="UP000432464">
    <property type="component" value="Unassembled WGS sequence"/>
</dbReference>
<organism evidence="1 2">
    <name type="scientific">Nocardia aurantiaca</name>
    <dbReference type="NCBI Taxonomy" id="2675850"/>
    <lineage>
        <taxon>Bacteria</taxon>
        <taxon>Bacillati</taxon>
        <taxon>Actinomycetota</taxon>
        <taxon>Actinomycetes</taxon>
        <taxon>Mycobacteriales</taxon>
        <taxon>Nocardiaceae</taxon>
        <taxon>Nocardia</taxon>
    </lineage>
</organism>
<evidence type="ECO:0000313" key="1">
    <source>
        <dbReference type="EMBL" id="MTE11684.1"/>
    </source>
</evidence>
<reference evidence="1 2" key="1">
    <citation type="submission" date="2019-11" db="EMBL/GenBank/DDBJ databases">
        <title>Nocardia sp. nov. CT2-14 isolated from soil.</title>
        <authorList>
            <person name="Kanchanasin P."/>
            <person name="Tanasupawat S."/>
            <person name="Yuki M."/>
            <person name="Kudo T."/>
        </authorList>
    </citation>
    <scope>NUCLEOTIDE SEQUENCE [LARGE SCALE GENOMIC DNA]</scope>
    <source>
        <strain evidence="1 2">CT2-14</strain>
    </source>
</reference>
<name>A0A6I3KUD0_9NOCA</name>